<comment type="caution">
    <text evidence="3">The sequence shown here is derived from an EMBL/GenBank/DDBJ whole genome shotgun (WGS) entry which is preliminary data.</text>
</comment>
<name>A0ABS2LKR0_9CELL</name>
<reference evidence="3 4" key="1">
    <citation type="submission" date="2021-01" db="EMBL/GenBank/DDBJ databases">
        <title>Sequencing the genomes of 1000 actinobacteria strains.</title>
        <authorList>
            <person name="Klenk H.-P."/>
        </authorList>
    </citation>
    <scope>NUCLEOTIDE SEQUENCE [LARGE SCALE GENOMIC DNA]</scope>
    <source>
        <strain evidence="3 4">DSM 46000</strain>
    </source>
</reference>
<dbReference type="Pfam" id="PF08447">
    <property type="entry name" value="PAS_3"/>
    <property type="match status" value="1"/>
</dbReference>
<organism evidence="3 4">
    <name type="scientific">Oerskovia jenensis</name>
    <dbReference type="NCBI Taxonomy" id="162169"/>
    <lineage>
        <taxon>Bacteria</taxon>
        <taxon>Bacillati</taxon>
        <taxon>Actinomycetota</taxon>
        <taxon>Actinomycetes</taxon>
        <taxon>Micrococcales</taxon>
        <taxon>Cellulomonadaceae</taxon>
        <taxon>Oerskovia</taxon>
    </lineage>
</organism>
<feature type="domain" description="ANTAR" evidence="2">
    <location>
        <begin position="136"/>
        <end position="197"/>
    </location>
</feature>
<dbReference type="InterPro" id="IPR013655">
    <property type="entry name" value="PAS_fold_3"/>
</dbReference>
<keyword evidence="4" id="KW-1185">Reference proteome</keyword>
<gene>
    <name evidence="3" type="ORF">JOD49_003921</name>
</gene>
<dbReference type="PROSITE" id="PS50921">
    <property type="entry name" value="ANTAR"/>
    <property type="match status" value="1"/>
</dbReference>
<evidence type="ECO:0000256" key="1">
    <source>
        <dbReference type="SAM" id="MobiDB-lite"/>
    </source>
</evidence>
<dbReference type="SUPFAM" id="SSF55785">
    <property type="entry name" value="PYP-like sensor domain (PAS domain)"/>
    <property type="match status" value="1"/>
</dbReference>
<dbReference type="InterPro" id="IPR005561">
    <property type="entry name" value="ANTAR"/>
</dbReference>
<dbReference type="InterPro" id="IPR035965">
    <property type="entry name" value="PAS-like_dom_sf"/>
</dbReference>
<proteinExistence type="predicted"/>
<dbReference type="Gene3D" id="1.10.10.10">
    <property type="entry name" value="Winged helix-like DNA-binding domain superfamily/Winged helix DNA-binding domain"/>
    <property type="match status" value="1"/>
</dbReference>
<evidence type="ECO:0000259" key="2">
    <source>
        <dbReference type="PROSITE" id="PS50921"/>
    </source>
</evidence>
<accession>A0ABS2LKR0</accession>
<dbReference type="InterPro" id="IPR011006">
    <property type="entry name" value="CheY-like_superfamily"/>
</dbReference>
<dbReference type="Gene3D" id="3.30.450.20">
    <property type="entry name" value="PAS domain"/>
    <property type="match status" value="1"/>
</dbReference>
<dbReference type="InterPro" id="IPR000014">
    <property type="entry name" value="PAS"/>
</dbReference>
<sequence>MTTSYNLDRPLDADLMEVLLTGTPQPVGQFVLTVRSGEWWWSDGLYEMHGFKPGEVVPTTELMLAHKHPDDRARVQALLADACLSGEPFACVHRIIDANGHTRTLGVVGRGRKEPGSDQVTQVSGYFVDLTITQRELSQREASAAIQASAKSRAVIEQAKGAVMTVYGLSENEAFDLLRHHSSVTNESIRHLARRLMHNLAEGSALAAPTADDLDLFFEATPAAAGDLGAGDPPASSRTERAAATSPNLAAFS</sequence>
<dbReference type="Proteomes" id="UP000698059">
    <property type="component" value="Unassembled WGS sequence"/>
</dbReference>
<protein>
    <recommendedName>
        <fullName evidence="2">ANTAR domain-containing protein</fullName>
    </recommendedName>
</protein>
<evidence type="ECO:0000313" key="3">
    <source>
        <dbReference type="EMBL" id="MBM7481001.1"/>
    </source>
</evidence>
<feature type="compositionally biased region" description="Low complexity" evidence="1">
    <location>
        <begin position="227"/>
        <end position="247"/>
    </location>
</feature>
<feature type="region of interest" description="Disordered" evidence="1">
    <location>
        <begin position="227"/>
        <end position="253"/>
    </location>
</feature>
<evidence type="ECO:0000313" key="4">
    <source>
        <dbReference type="Proteomes" id="UP000698059"/>
    </source>
</evidence>
<dbReference type="CDD" id="cd00130">
    <property type="entry name" value="PAS"/>
    <property type="match status" value="1"/>
</dbReference>
<dbReference type="RefSeq" id="WP_239525264.1">
    <property type="nucleotide sequence ID" value="NZ_BAAAVF010000001.1"/>
</dbReference>
<dbReference type="SMART" id="SM01012">
    <property type="entry name" value="ANTAR"/>
    <property type="match status" value="1"/>
</dbReference>
<dbReference type="SUPFAM" id="SSF52172">
    <property type="entry name" value="CheY-like"/>
    <property type="match status" value="1"/>
</dbReference>
<dbReference type="EMBL" id="JAFBBO010000001">
    <property type="protein sequence ID" value="MBM7481001.1"/>
    <property type="molecule type" value="Genomic_DNA"/>
</dbReference>
<dbReference type="Pfam" id="PF03861">
    <property type="entry name" value="ANTAR"/>
    <property type="match status" value="1"/>
</dbReference>
<dbReference type="InterPro" id="IPR036388">
    <property type="entry name" value="WH-like_DNA-bd_sf"/>
</dbReference>